<evidence type="ECO:0000256" key="6">
    <source>
        <dbReference type="ARBA" id="ARBA00023136"/>
    </source>
</evidence>
<dbReference type="CDD" id="cd06261">
    <property type="entry name" value="TM_PBP2"/>
    <property type="match status" value="1"/>
</dbReference>
<evidence type="ECO:0000313" key="9">
    <source>
        <dbReference type="EMBL" id="GLI00096.1"/>
    </source>
</evidence>
<evidence type="ECO:0000256" key="4">
    <source>
        <dbReference type="ARBA" id="ARBA00022692"/>
    </source>
</evidence>
<dbReference type="Proteomes" id="UP001144280">
    <property type="component" value="Unassembled WGS sequence"/>
</dbReference>
<feature type="transmembrane region" description="Helical" evidence="7">
    <location>
        <begin position="285"/>
        <end position="307"/>
    </location>
</feature>
<keyword evidence="5 7" id="KW-1133">Transmembrane helix</keyword>
<dbReference type="SUPFAM" id="SSF161098">
    <property type="entry name" value="MetI-like"/>
    <property type="match status" value="1"/>
</dbReference>
<keyword evidence="6 7" id="KW-0472">Membrane</keyword>
<evidence type="ECO:0000256" key="3">
    <source>
        <dbReference type="ARBA" id="ARBA00022475"/>
    </source>
</evidence>
<protein>
    <submittedName>
        <fullName evidence="9">ABC transporter permease</fullName>
    </submittedName>
</protein>
<evidence type="ECO:0000256" key="5">
    <source>
        <dbReference type="ARBA" id="ARBA00022989"/>
    </source>
</evidence>
<reference evidence="9" key="1">
    <citation type="submission" date="2022-12" db="EMBL/GenBank/DDBJ databases">
        <title>New Phytohabitans aurantiacus sp. RD004123 nov., an actinomycete isolated from soil.</title>
        <authorList>
            <person name="Triningsih D.W."/>
            <person name="Harunari E."/>
            <person name="Igarashi Y."/>
        </authorList>
    </citation>
    <scope>NUCLEOTIDE SEQUENCE</scope>
    <source>
        <strain evidence="9">RD004123</strain>
    </source>
</reference>
<dbReference type="InterPro" id="IPR051393">
    <property type="entry name" value="ABC_transporter_permease"/>
</dbReference>
<dbReference type="EMBL" id="BSDI01000030">
    <property type="protein sequence ID" value="GLI00096.1"/>
    <property type="molecule type" value="Genomic_DNA"/>
</dbReference>
<feature type="domain" description="ABC transmembrane type-1" evidence="8">
    <location>
        <begin position="86"/>
        <end position="308"/>
    </location>
</feature>
<comment type="caution">
    <text evidence="9">The sequence shown here is derived from an EMBL/GenBank/DDBJ whole genome shotgun (WGS) entry which is preliminary data.</text>
</comment>
<dbReference type="Pfam" id="PF00528">
    <property type="entry name" value="BPD_transp_1"/>
    <property type="match status" value="1"/>
</dbReference>
<keyword evidence="10" id="KW-1185">Reference proteome</keyword>
<comment type="similarity">
    <text evidence="7">Belongs to the binding-protein-dependent transport system permease family.</text>
</comment>
<accession>A0ABQ5R3D8</accession>
<name>A0ABQ5R3D8_9ACTN</name>
<keyword evidence="2 7" id="KW-0813">Transport</keyword>
<dbReference type="InterPro" id="IPR000515">
    <property type="entry name" value="MetI-like"/>
</dbReference>
<organism evidence="9 10">
    <name type="scientific">Phytohabitans aurantiacus</name>
    <dbReference type="NCBI Taxonomy" id="3016789"/>
    <lineage>
        <taxon>Bacteria</taxon>
        <taxon>Bacillati</taxon>
        <taxon>Actinomycetota</taxon>
        <taxon>Actinomycetes</taxon>
        <taxon>Micromonosporales</taxon>
        <taxon>Micromonosporaceae</taxon>
    </lineage>
</organism>
<evidence type="ECO:0000256" key="7">
    <source>
        <dbReference type="RuleBase" id="RU363032"/>
    </source>
</evidence>
<sequence length="319" mass="35034">MTTSTEVKRRPLAGAAPARARRRRSGGGYAVFLIPGVLLSLVVIVVPLLMNVGISFTRWQGVGTPEWIGLDNYTRLLGDENFWASFRNIIFLIVAMAVVPTLLGLVLAAVLFDYVGKQIGPRTASVLRSGFYLPQVLPVAVTGIVWGWILNPSFGALNAILTNVGLDALAKNWLGDPAYALYSVMVIMVWFQIGYPVVMFMSGLQRVDPELYEAAAIDGAGWWQRFRRIAIHLIKPEIYVVLVTTTIAALKIFGQIFVLTRGGPGNATLVPSYFAYQNFFEKAQVGYGSAIATVLTVIIVVLAVVFLRIQARSERRDLL</sequence>
<feature type="transmembrane region" description="Helical" evidence="7">
    <location>
        <begin position="89"/>
        <end position="111"/>
    </location>
</feature>
<evidence type="ECO:0000256" key="2">
    <source>
        <dbReference type="ARBA" id="ARBA00022448"/>
    </source>
</evidence>
<evidence type="ECO:0000259" key="8">
    <source>
        <dbReference type="PROSITE" id="PS50928"/>
    </source>
</evidence>
<evidence type="ECO:0000256" key="1">
    <source>
        <dbReference type="ARBA" id="ARBA00004651"/>
    </source>
</evidence>
<evidence type="ECO:0000313" key="10">
    <source>
        <dbReference type="Proteomes" id="UP001144280"/>
    </source>
</evidence>
<dbReference type="InterPro" id="IPR035906">
    <property type="entry name" value="MetI-like_sf"/>
</dbReference>
<dbReference type="Gene3D" id="1.10.3720.10">
    <property type="entry name" value="MetI-like"/>
    <property type="match status" value="1"/>
</dbReference>
<dbReference type="PANTHER" id="PTHR30193:SF37">
    <property type="entry name" value="INNER MEMBRANE ABC TRANSPORTER PERMEASE PROTEIN YCJO"/>
    <property type="match status" value="1"/>
</dbReference>
<feature type="transmembrane region" description="Helical" evidence="7">
    <location>
        <begin position="238"/>
        <end position="259"/>
    </location>
</feature>
<feature type="transmembrane region" description="Helical" evidence="7">
    <location>
        <begin position="179"/>
        <end position="198"/>
    </location>
</feature>
<feature type="transmembrane region" description="Helical" evidence="7">
    <location>
        <begin position="29"/>
        <end position="50"/>
    </location>
</feature>
<comment type="subcellular location">
    <subcellularLocation>
        <location evidence="1 7">Cell membrane</location>
        <topology evidence="1 7">Multi-pass membrane protein</topology>
    </subcellularLocation>
</comment>
<dbReference type="RefSeq" id="WP_309299529.1">
    <property type="nucleotide sequence ID" value="NZ_BSDI01000030.1"/>
</dbReference>
<feature type="transmembrane region" description="Helical" evidence="7">
    <location>
        <begin position="131"/>
        <end position="149"/>
    </location>
</feature>
<dbReference type="PROSITE" id="PS50928">
    <property type="entry name" value="ABC_TM1"/>
    <property type="match status" value="1"/>
</dbReference>
<dbReference type="PANTHER" id="PTHR30193">
    <property type="entry name" value="ABC TRANSPORTER PERMEASE PROTEIN"/>
    <property type="match status" value="1"/>
</dbReference>
<keyword evidence="4 7" id="KW-0812">Transmembrane</keyword>
<gene>
    <name evidence="9" type="ORF">Pa4123_53720</name>
</gene>
<proteinExistence type="inferred from homology"/>
<keyword evidence="3" id="KW-1003">Cell membrane</keyword>